<comment type="caution">
    <text evidence="2">The sequence shown here is derived from an EMBL/GenBank/DDBJ whole genome shotgun (WGS) entry which is preliminary data.</text>
</comment>
<dbReference type="InterPro" id="IPR011322">
    <property type="entry name" value="N-reg_PII-like_a/b"/>
</dbReference>
<organism evidence="2">
    <name type="scientific">mine drainage metagenome</name>
    <dbReference type="NCBI Taxonomy" id="410659"/>
    <lineage>
        <taxon>unclassified sequences</taxon>
        <taxon>metagenomes</taxon>
        <taxon>ecological metagenomes</taxon>
    </lineage>
</organism>
<dbReference type="Gene3D" id="3.30.70.120">
    <property type="match status" value="1"/>
</dbReference>
<evidence type="ECO:0000313" key="2">
    <source>
        <dbReference type="EMBL" id="CBI01638.1"/>
    </source>
</evidence>
<dbReference type="SUPFAM" id="SSF54913">
    <property type="entry name" value="GlnB-like"/>
    <property type="match status" value="1"/>
</dbReference>
<sequence length="110" mass="12154">MTVEATAVLMRIFVDEDARLGRESLVDAIISELSREHCCGATVLKGIEGFGILNQLHTARSIDMASSLPVLIEVADNEEKIRAVLPRLREMIADGMITLERIRMHPLGGR</sequence>
<dbReference type="EMBL" id="CABO01000019">
    <property type="protein sequence ID" value="CBI01638.1"/>
    <property type="molecule type" value="Genomic_DNA"/>
</dbReference>
<proteinExistence type="inferred from homology"/>
<dbReference type="InterPro" id="IPR015867">
    <property type="entry name" value="N-reg_PII/ATP_PRibTrfase_C"/>
</dbReference>
<reference evidence="2" key="1">
    <citation type="submission" date="2009-10" db="EMBL/GenBank/DDBJ databases">
        <title>Diversity of trophic interactions inside an arsenic-rich microbial ecosystem.</title>
        <authorList>
            <person name="Bertin P.N."/>
            <person name="Heinrich-Salmeron A."/>
            <person name="Pelletier E."/>
            <person name="Goulhen-Chollet F."/>
            <person name="Arsene-Ploetze F."/>
            <person name="Gallien S."/>
            <person name="Calteau A."/>
            <person name="Vallenet D."/>
            <person name="Casiot C."/>
            <person name="Chane-Woon-Ming B."/>
            <person name="Giloteaux L."/>
            <person name="Barakat M."/>
            <person name="Bonnefoy V."/>
            <person name="Bruneel O."/>
            <person name="Chandler M."/>
            <person name="Cleiss J."/>
            <person name="Duran R."/>
            <person name="Elbaz-Poulichet F."/>
            <person name="Fonknechten N."/>
            <person name="Lauga B."/>
            <person name="Mornico D."/>
            <person name="Ortet P."/>
            <person name="Schaeffer C."/>
            <person name="Siguier P."/>
            <person name="Alexander Thil Smith A."/>
            <person name="Van Dorsselaer A."/>
            <person name="Weissenbach J."/>
            <person name="Medigue C."/>
            <person name="Le Paslier D."/>
        </authorList>
    </citation>
    <scope>NUCLEOTIDE SEQUENCE</scope>
</reference>
<dbReference type="Pfam" id="PF02641">
    <property type="entry name" value="DUF190"/>
    <property type="match status" value="1"/>
</dbReference>
<comment type="similarity">
    <text evidence="1">Belongs to the UPF0166 family.</text>
</comment>
<dbReference type="InterPro" id="IPR003793">
    <property type="entry name" value="UPF0166"/>
</dbReference>
<protein>
    <submittedName>
        <fullName evidence="2">Uncharacterized protein</fullName>
    </submittedName>
</protein>
<dbReference type="PANTHER" id="PTHR35983">
    <property type="entry name" value="UPF0166 PROTEIN TM_0021"/>
    <property type="match status" value="1"/>
</dbReference>
<gene>
    <name evidence="2" type="ORF">CARN4_1959</name>
</gene>
<name>E6Q378_9ZZZZ</name>
<evidence type="ECO:0000256" key="1">
    <source>
        <dbReference type="ARBA" id="ARBA00010554"/>
    </source>
</evidence>
<accession>E6Q378</accession>
<dbReference type="AlphaFoldDB" id="E6Q378"/>
<dbReference type="PANTHER" id="PTHR35983:SF1">
    <property type="entry name" value="UPF0166 PROTEIN TM_0021"/>
    <property type="match status" value="1"/>
</dbReference>